<protein>
    <submittedName>
        <fullName evidence="2">DUF3016 domain-containing protein</fullName>
    </submittedName>
</protein>
<proteinExistence type="predicted"/>
<gene>
    <name evidence="2" type="ORF">ACFP85_07255</name>
</gene>
<dbReference type="InterPro" id="IPR021557">
    <property type="entry name" value="DUF3016"/>
</dbReference>
<dbReference type="EMBL" id="JBHSUS010000001">
    <property type="protein sequence ID" value="MFC6439940.1"/>
    <property type="molecule type" value="Genomic_DNA"/>
</dbReference>
<organism evidence="2 3">
    <name type="scientific">Pseudobowmanella zhangzhouensis</name>
    <dbReference type="NCBI Taxonomy" id="1537679"/>
    <lineage>
        <taxon>Bacteria</taxon>
        <taxon>Pseudomonadati</taxon>
        <taxon>Pseudomonadota</taxon>
        <taxon>Gammaproteobacteria</taxon>
        <taxon>Alteromonadales</taxon>
        <taxon>Alteromonadaceae</taxon>
    </lineage>
</organism>
<comment type="caution">
    <text evidence="2">The sequence shown here is derived from an EMBL/GenBank/DDBJ whole genome shotgun (WGS) entry which is preliminary data.</text>
</comment>
<keyword evidence="3" id="KW-1185">Reference proteome</keyword>
<dbReference type="RefSeq" id="WP_131256821.1">
    <property type="nucleotide sequence ID" value="NZ_JBHSUS010000001.1"/>
</dbReference>
<dbReference type="Pfam" id="PF11454">
    <property type="entry name" value="DUF3016"/>
    <property type="match status" value="1"/>
</dbReference>
<evidence type="ECO:0000256" key="1">
    <source>
        <dbReference type="SAM" id="SignalP"/>
    </source>
</evidence>
<reference evidence="3" key="1">
    <citation type="journal article" date="2019" name="Int. J. Syst. Evol. Microbiol.">
        <title>The Global Catalogue of Microorganisms (GCM) 10K type strain sequencing project: providing services to taxonomists for standard genome sequencing and annotation.</title>
        <authorList>
            <consortium name="The Broad Institute Genomics Platform"/>
            <consortium name="The Broad Institute Genome Sequencing Center for Infectious Disease"/>
            <person name="Wu L."/>
            <person name="Ma J."/>
        </authorList>
    </citation>
    <scope>NUCLEOTIDE SEQUENCE [LARGE SCALE GENOMIC DNA]</scope>
    <source>
        <strain evidence="3">CGMCC 1.16031</strain>
    </source>
</reference>
<name>A0ABW1XMB9_9ALTE</name>
<evidence type="ECO:0000313" key="3">
    <source>
        <dbReference type="Proteomes" id="UP001596364"/>
    </source>
</evidence>
<dbReference type="Proteomes" id="UP001596364">
    <property type="component" value="Unassembled WGS sequence"/>
</dbReference>
<feature type="chain" id="PRO_5046832558" evidence="1">
    <location>
        <begin position="22"/>
        <end position="170"/>
    </location>
</feature>
<keyword evidence="1" id="KW-0732">Signal</keyword>
<feature type="signal peptide" evidence="1">
    <location>
        <begin position="1"/>
        <end position="21"/>
    </location>
</feature>
<accession>A0ABW1XMB9</accession>
<sequence length="170" mass="19277">MKIFKALFASVLMTLSGAAASAVNVEFSDVSNFKDVRAGAKNSIKFIENLKADLTYTFKKNLDDMPDDLFVNVTFLDIDLAGVAAAKLPYHRRYIRETDYPRMKFLIEIKDKSGNVILSQVQNIKEKAIEHTLADKRKLADGETLYLEKKLINQYCQEILIPSLKILDNI</sequence>
<evidence type="ECO:0000313" key="2">
    <source>
        <dbReference type="EMBL" id="MFC6439940.1"/>
    </source>
</evidence>